<evidence type="ECO:0000256" key="1">
    <source>
        <dbReference type="SAM" id="MobiDB-lite"/>
    </source>
</evidence>
<keyword evidence="2" id="KW-0472">Membrane</keyword>
<dbReference type="EMBL" id="CAJVPV010003850">
    <property type="protein sequence ID" value="CAG8561133.1"/>
    <property type="molecule type" value="Genomic_DNA"/>
</dbReference>
<dbReference type="AlphaFoldDB" id="A0A9N9BAE3"/>
<reference evidence="3" key="1">
    <citation type="submission" date="2021-06" db="EMBL/GenBank/DDBJ databases">
        <authorList>
            <person name="Kallberg Y."/>
            <person name="Tangrot J."/>
            <person name="Rosling A."/>
        </authorList>
    </citation>
    <scope>NUCLEOTIDE SEQUENCE</scope>
    <source>
        <strain evidence="3">CL551</strain>
    </source>
</reference>
<feature type="region of interest" description="Disordered" evidence="1">
    <location>
        <begin position="145"/>
        <end position="219"/>
    </location>
</feature>
<feature type="non-terminal residue" evidence="3">
    <location>
        <position position="1"/>
    </location>
</feature>
<feature type="compositionally biased region" description="Basic and acidic residues" evidence="1">
    <location>
        <begin position="201"/>
        <end position="219"/>
    </location>
</feature>
<keyword evidence="2" id="KW-0812">Transmembrane</keyword>
<keyword evidence="2" id="KW-1133">Transmembrane helix</keyword>
<proteinExistence type="predicted"/>
<evidence type="ECO:0000313" key="4">
    <source>
        <dbReference type="Proteomes" id="UP000789342"/>
    </source>
</evidence>
<name>A0A9N9BAE3_9GLOM</name>
<accession>A0A9N9BAE3</accession>
<sequence length="317" mass="36008">IVTEEQDVEVMKEQPTSYNLKREEMCGKNSPLNEENHDEPGVELHSDANGVEMGYYNNDGNIFTKRDIHSLERNEVVMVPTSDIMIASCDDPRGCSKKKNEELIINGTRYWNTDRLTIKKPKANRGKTEHKTEGGTMFVSMWESWNPEDSRNDDITEKRSTNNDKLADKDHCSVVSSGTRHGNTDGLTDGRPDVSGSGLGCHEDRGMITDDPLDKNKTEDETKGGMVELMIAYVDVIAKLIHCTIMIIVMMVLITNGTVSKTECVKIMRRIGSISRKASWYTERWKERECKKKTQRRLQPTKIHTDHIIIKESTKKG</sequence>
<organism evidence="3 4">
    <name type="scientific">Acaulospora morrowiae</name>
    <dbReference type="NCBI Taxonomy" id="94023"/>
    <lineage>
        <taxon>Eukaryota</taxon>
        <taxon>Fungi</taxon>
        <taxon>Fungi incertae sedis</taxon>
        <taxon>Mucoromycota</taxon>
        <taxon>Glomeromycotina</taxon>
        <taxon>Glomeromycetes</taxon>
        <taxon>Diversisporales</taxon>
        <taxon>Acaulosporaceae</taxon>
        <taxon>Acaulospora</taxon>
    </lineage>
</organism>
<evidence type="ECO:0000256" key="2">
    <source>
        <dbReference type="SAM" id="Phobius"/>
    </source>
</evidence>
<evidence type="ECO:0000313" key="3">
    <source>
        <dbReference type="EMBL" id="CAG8561133.1"/>
    </source>
</evidence>
<keyword evidence="4" id="KW-1185">Reference proteome</keyword>
<dbReference type="Proteomes" id="UP000789342">
    <property type="component" value="Unassembled WGS sequence"/>
</dbReference>
<feature type="compositionally biased region" description="Basic and acidic residues" evidence="1">
    <location>
        <begin position="148"/>
        <end position="172"/>
    </location>
</feature>
<feature type="transmembrane region" description="Helical" evidence="2">
    <location>
        <begin position="236"/>
        <end position="259"/>
    </location>
</feature>
<gene>
    <name evidence="3" type="ORF">AMORRO_LOCUS6024</name>
</gene>
<comment type="caution">
    <text evidence="3">The sequence shown here is derived from an EMBL/GenBank/DDBJ whole genome shotgun (WGS) entry which is preliminary data.</text>
</comment>
<protein>
    <submittedName>
        <fullName evidence="3">1112_t:CDS:1</fullName>
    </submittedName>
</protein>